<dbReference type="Gene3D" id="1.10.510.10">
    <property type="entry name" value="Transferase(Phosphotransferase) domain 1"/>
    <property type="match status" value="1"/>
</dbReference>
<feature type="compositionally biased region" description="Polar residues" evidence="6">
    <location>
        <begin position="45"/>
        <end position="56"/>
    </location>
</feature>
<dbReference type="AlphaFoldDB" id="A0AAV0V3X7"/>
<dbReference type="InterPro" id="IPR000719">
    <property type="entry name" value="Prot_kinase_dom"/>
</dbReference>
<keyword evidence="7" id="KW-0732">Signal</keyword>
<gene>
    <name evidence="9" type="ORF">HBR001_LOCUS9117</name>
</gene>
<evidence type="ECO:0000256" key="5">
    <source>
        <dbReference type="ARBA" id="ARBA00022840"/>
    </source>
</evidence>
<keyword evidence="10" id="KW-1185">Reference proteome</keyword>
<dbReference type="PANTHER" id="PTHR24345:SF91">
    <property type="entry name" value="SERINE_THREONINE-PROTEIN KINASE PLK4"/>
    <property type="match status" value="1"/>
</dbReference>
<dbReference type="GO" id="GO:0005524">
    <property type="term" value="F:ATP binding"/>
    <property type="evidence" value="ECO:0007669"/>
    <property type="project" value="UniProtKB-KW"/>
</dbReference>
<accession>A0AAV0V3X7</accession>
<evidence type="ECO:0000259" key="8">
    <source>
        <dbReference type="PROSITE" id="PS50011"/>
    </source>
</evidence>
<keyword evidence="4" id="KW-0418">Kinase</keyword>
<reference evidence="9" key="1">
    <citation type="submission" date="2022-12" db="EMBL/GenBank/DDBJ databases">
        <authorList>
            <person name="Webb A."/>
        </authorList>
    </citation>
    <scope>NUCLEOTIDE SEQUENCE</scope>
    <source>
        <strain evidence="9">Hp1</strain>
    </source>
</reference>
<dbReference type="InterPro" id="IPR011009">
    <property type="entry name" value="Kinase-like_dom_sf"/>
</dbReference>
<evidence type="ECO:0000313" key="9">
    <source>
        <dbReference type="EMBL" id="CAI5742710.1"/>
    </source>
</evidence>
<keyword evidence="5" id="KW-0067">ATP-binding</keyword>
<sequence>MGLLRHYVDVVLTAAFLTPGASSSATPSKQKNTKPKPKKNRRQTLSTRPSSASTVVPQAPTAVVQSPPQRLCDLRILKTLAPALFGEVLLCLDAATGRHVAVKRVDLCCARAHVTVKTRVQVVESLTQERSVHHRLAAVQTTNLLVLQEEVQCNNNLYLVFPFCSGGDLFHVVRHSPLDGRLPEATARRFLRDVVRGLLCLKQNGLAHRDISLENVVLDATGVCFVCDFGLATAYETRVAPGRVGKAWYMAPEVFAATASYSALPADIWSLGVLLAIMLTGAPLVDKPALSDRHFCVLSQGGGVRKLHRVFPRKLSDVTWDVLEQMLHVDPLRRPTLEQVAAHPFLSSR</sequence>
<dbReference type="Pfam" id="PF00069">
    <property type="entry name" value="Pkinase"/>
    <property type="match status" value="1"/>
</dbReference>
<comment type="caution">
    <text evidence="9">The sequence shown here is derived from an EMBL/GenBank/DDBJ whole genome shotgun (WGS) entry which is preliminary data.</text>
</comment>
<dbReference type="EMBL" id="CANTFL010001475">
    <property type="protein sequence ID" value="CAI5742710.1"/>
    <property type="molecule type" value="Genomic_DNA"/>
</dbReference>
<evidence type="ECO:0000256" key="7">
    <source>
        <dbReference type="SAM" id="SignalP"/>
    </source>
</evidence>
<dbReference type="GO" id="GO:0005634">
    <property type="term" value="C:nucleus"/>
    <property type="evidence" value="ECO:0007669"/>
    <property type="project" value="TreeGrafter"/>
</dbReference>
<organism evidence="9 10">
    <name type="scientific">Hyaloperonospora brassicae</name>
    <name type="common">Brassica downy mildew</name>
    <name type="synonym">Peronospora brassicae</name>
    <dbReference type="NCBI Taxonomy" id="162125"/>
    <lineage>
        <taxon>Eukaryota</taxon>
        <taxon>Sar</taxon>
        <taxon>Stramenopiles</taxon>
        <taxon>Oomycota</taxon>
        <taxon>Peronosporomycetes</taxon>
        <taxon>Peronosporales</taxon>
        <taxon>Peronosporaceae</taxon>
        <taxon>Hyaloperonospora</taxon>
    </lineage>
</organism>
<feature type="signal peptide" evidence="7">
    <location>
        <begin position="1"/>
        <end position="23"/>
    </location>
</feature>
<dbReference type="SUPFAM" id="SSF56112">
    <property type="entry name" value="Protein kinase-like (PK-like)"/>
    <property type="match status" value="1"/>
</dbReference>
<feature type="region of interest" description="Disordered" evidence="6">
    <location>
        <begin position="20"/>
        <end position="61"/>
    </location>
</feature>
<keyword evidence="2" id="KW-0808">Transferase</keyword>
<dbReference type="GO" id="GO:0004674">
    <property type="term" value="F:protein serine/threonine kinase activity"/>
    <property type="evidence" value="ECO:0007669"/>
    <property type="project" value="UniProtKB-KW"/>
</dbReference>
<name>A0AAV0V3X7_HYABA</name>
<dbReference type="PROSITE" id="PS50011">
    <property type="entry name" value="PROTEIN_KINASE_DOM"/>
    <property type="match status" value="1"/>
</dbReference>
<feature type="compositionally biased region" description="Basic residues" evidence="6">
    <location>
        <begin position="31"/>
        <end position="42"/>
    </location>
</feature>
<proteinExistence type="predicted"/>
<keyword evidence="3" id="KW-0547">Nucleotide-binding</keyword>
<feature type="chain" id="PRO_5043572504" description="Protein kinase domain-containing protein" evidence="7">
    <location>
        <begin position="24"/>
        <end position="349"/>
    </location>
</feature>
<keyword evidence="1" id="KW-0723">Serine/threonine-protein kinase</keyword>
<evidence type="ECO:0000256" key="6">
    <source>
        <dbReference type="SAM" id="MobiDB-lite"/>
    </source>
</evidence>
<dbReference type="PANTHER" id="PTHR24345">
    <property type="entry name" value="SERINE/THREONINE-PROTEIN KINASE PLK"/>
    <property type="match status" value="1"/>
</dbReference>
<protein>
    <recommendedName>
        <fullName evidence="8">Protein kinase domain-containing protein</fullName>
    </recommendedName>
</protein>
<evidence type="ECO:0000256" key="2">
    <source>
        <dbReference type="ARBA" id="ARBA00022679"/>
    </source>
</evidence>
<evidence type="ECO:0000256" key="1">
    <source>
        <dbReference type="ARBA" id="ARBA00022527"/>
    </source>
</evidence>
<feature type="domain" description="Protein kinase" evidence="8">
    <location>
        <begin position="74"/>
        <end position="346"/>
    </location>
</feature>
<evidence type="ECO:0000256" key="4">
    <source>
        <dbReference type="ARBA" id="ARBA00022777"/>
    </source>
</evidence>
<dbReference type="Proteomes" id="UP001162031">
    <property type="component" value="Unassembled WGS sequence"/>
</dbReference>
<evidence type="ECO:0000256" key="3">
    <source>
        <dbReference type="ARBA" id="ARBA00022741"/>
    </source>
</evidence>
<evidence type="ECO:0000313" key="10">
    <source>
        <dbReference type="Proteomes" id="UP001162031"/>
    </source>
</evidence>